<evidence type="ECO:0000313" key="1">
    <source>
        <dbReference type="EnsemblMetazoa" id="PPA43645.1"/>
    </source>
</evidence>
<accession>A0A8R1Z255</accession>
<reference evidence="2" key="1">
    <citation type="journal article" date="2008" name="Nat. Genet.">
        <title>The Pristionchus pacificus genome provides a unique perspective on nematode lifestyle and parasitism.</title>
        <authorList>
            <person name="Dieterich C."/>
            <person name="Clifton S.W."/>
            <person name="Schuster L.N."/>
            <person name="Chinwalla A."/>
            <person name="Delehaunty K."/>
            <person name="Dinkelacker I."/>
            <person name="Fulton L."/>
            <person name="Fulton R."/>
            <person name="Godfrey J."/>
            <person name="Minx P."/>
            <person name="Mitreva M."/>
            <person name="Roeseler W."/>
            <person name="Tian H."/>
            <person name="Witte H."/>
            <person name="Yang S.P."/>
            <person name="Wilson R.K."/>
            <person name="Sommer R.J."/>
        </authorList>
    </citation>
    <scope>NUCLEOTIDE SEQUENCE [LARGE SCALE GENOMIC DNA]</scope>
    <source>
        <strain evidence="2">PS312</strain>
    </source>
</reference>
<dbReference type="Proteomes" id="UP000005239">
    <property type="component" value="Unassembled WGS sequence"/>
</dbReference>
<reference evidence="1" key="2">
    <citation type="submission" date="2022-06" db="UniProtKB">
        <authorList>
            <consortium name="EnsemblMetazoa"/>
        </authorList>
    </citation>
    <scope>IDENTIFICATION</scope>
    <source>
        <strain evidence="1">PS312</strain>
    </source>
</reference>
<evidence type="ECO:0000313" key="2">
    <source>
        <dbReference type="Proteomes" id="UP000005239"/>
    </source>
</evidence>
<keyword evidence="2" id="KW-1185">Reference proteome</keyword>
<dbReference type="AlphaFoldDB" id="A0A2A6C668"/>
<organism evidence="1 2">
    <name type="scientific">Pristionchus pacificus</name>
    <name type="common">Parasitic nematode worm</name>
    <dbReference type="NCBI Taxonomy" id="54126"/>
    <lineage>
        <taxon>Eukaryota</taxon>
        <taxon>Metazoa</taxon>
        <taxon>Ecdysozoa</taxon>
        <taxon>Nematoda</taxon>
        <taxon>Chromadorea</taxon>
        <taxon>Rhabditida</taxon>
        <taxon>Rhabditina</taxon>
        <taxon>Diplogasteromorpha</taxon>
        <taxon>Diplogasteroidea</taxon>
        <taxon>Neodiplogasteridae</taxon>
        <taxon>Pristionchus</taxon>
    </lineage>
</organism>
<accession>A0A2A6C668</accession>
<name>A0A2A6C668_PRIPA</name>
<protein>
    <submittedName>
        <fullName evidence="1">Uncharacterized protein</fullName>
    </submittedName>
</protein>
<sequence length="177" mass="19956">MQPIVNVSFVNITQRIVFGFCDKEVYRDSIMNGDAGTKPECDEWNAVRGGEEFESAGSVKKAEESGGQGGEYHSSAVNADDDEYVPPNKKLKNTCYFSTPKKSPLERFARDDRYKKQNHDSPFTEERTPEEGAWKQTAELRNRKKRFPAVKNSLCDENEAEIVQRAVNVTTSHGKDA</sequence>
<proteinExistence type="predicted"/>
<gene>
    <name evidence="1" type="primary">WBGene00282014</name>
</gene>
<dbReference type="EnsemblMetazoa" id="PPA43645.1">
    <property type="protein sequence ID" value="PPA43645.1"/>
    <property type="gene ID" value="WBGene00282014"/>
</dbReference>